<dbReference type="EMBL" id="WWEO01000044">
    <property type="protein sequence ID" value="NCD71170.1"/>
    <property type="molecule type" value="Genomic_DNA"/>
</dbReference>
<dbReference type="Proteomes" id="UP000638732">
    <property type="component" value="Unassembled WGS sequence"/>
</dbReference>
<gene>
    <name evidence="2" type="ORF">GSY63_17520</name>
</gene>
<feature type="domain" description="NADPH-dependent FMN reductase-like" evidence="1">
    <location>
        <begin position="3"/>
        <end position="146"/>
    </location>
</feature>
<dbReference type="AlphaFoldDB" id="A0A966DTZ3"/>
<dbReference type="RefSeq" id="WP_166587143.1">
    <property type="nucleotide sequence ID" value="NZ_WWEO01000044.1"/>
</dbReference>
<accession>A0A966DTZ3</accession>
<sequence>MYKLKVISSTVRPGRKGPLVANWIAEEARKHGAFEVEVLDLGEVNLPLMNEAVHPVMRQYEHDHTKAWSAKIDEADAFIFVTAEYDYSYPASLKNAIEYLVHEWAYKAAGILGYSAGPFAGVRAIANLKPDLLSLKVVSLAEMVNVPLVNELVNEEGVFIPNERLIGASKIMLDQLVRWTKGMKAIKEDK</sequence>
<dbReference type="InterPro" id="IPR050712">
    <property type="entry name" value="NAD(P)H-dep_reductase"/>
</dbReference>
<reference evidence="2" key="1">
    <citation type="submission" date="2020-01" db="EMBL/GenBank/DDBJ databases">
        <authorList>
            <person name="Seo Y.L."/>
        </authorList>
    </citation>
    <scope>NUCLEOTIDE SEQUENCE</scope>
    <source>
        <strain evidence="2">R11</strain>
    </source>
</reference>
<organism evidence="2 3">
    <name type="scientific">Mucilaginibacter agri</name>
    <dbReference type="NCBI Taxonomy" id="2695265"/>
    <lineage>
        <taxon>Bacteria</taxon>
        <taxon>Pseudomonadati</taxon>
        <taxon>Bacteroidota</taxon>
        <taxon>Sphingobacteriia</taxon>
        <taxon>Sphingobacteriales</taxon>
        <taxon>Sphingobacteriaceae</taxon>
        <taxon>Mucilaginibacter</taxon>
    </lineage>
</organism>
<proteinExistence type="predicted"/>
<keyword evidence="3" id="KW-1185">Reference proteome</keyword>
<dbReference type="Gene3D" id="3.40.50.360">
    <property type="match status" value="1"/>
</dbReference>
<dbReference type="PANTHER" id="PTHR30543">
    <property type="entry name" value="CHROMATE REDUCTASE"/>
    <property type="match status" value="1"/>
</dbReference>
<dbReference type="InterPro" id="IPR005025">
    <property type="entry name" value="FMN_Rdtase-like_dom"/>
</dbReference>
<dbReference type="GO" id="GO:0016491">
    <property type="term" value="F:oxidoreductase activity"/>
    <property type="evidence" value="ECO:0007669"/>
    <property type="project" value="InterPro"/>
</dbReference>
<dbReference type="PANTHER" id="PTHR30543:SF21">
    <property type="entry name" value="NAD(P)H-DEPENDENT FMN REDUCTASE LOT6"/>
    <property type="match status" value="1"/>
</dbReference>
<dbReference type="GO" id="GO:0010181">
    <property type="term" value="F:FMN binding"/>
    <property type="evidence" value="ECO:0007669"/>
    <property type="project" value="TreeGrafter"/>
</dbReference>
<evidence type="ECO:0000259" key="1">
    <source>
        <dbReference type="Pfam" id="PF03358"/>
    </source>
</evidence>
<evidence type="ECO:0000313" key="3">
    <source>
        <dbReference type="Proteomes" id="UP000638732"/>
    </source>
</evidence>
<comment type="caution">
    <text evidence="2">The sequence shown here is derived from an EMBL/GenBank/DDBJ whole genome shotgun (WGS) entry which is preliminary data.</text>
</comment>
<dbReference type="Pfam" id="PF03358">
    <property type="entry name" value="FMN_red"/>
    <property type="match status" value="1"/>
</dbReference>
<dbReference type="GO" id="GO:0005829">
    <property type="term" value="C:cytosol"/>
    <property type="evidence" value="ECO:0007669"/>
    <property type="project" value="TreeGrafter"/>
</dbReference>
<dbReference type="SUPFAM" id="SSF52218">
    <property type="entry name" value="Flavoproteins"/>
    <property type="match status" value="1"/>
</dbReference>
<evidence type="ECO:0000313" key="2">
    <source>
        <dbReference type="EMBL" id="NCD71170.1"/>
    </source>
</evidence>
<name>A0A966DTZ3_9SPHI</name>
<reference evidence="2" key="2">
    <citation type="submission" date="2020-10" db="EMBL/GenBank/DDBJ databases">
        <title>Mucilaginibacter sp. nov., isolated from soil.</title>
        <authorList>
            <person name="Jeon C.O."/>
        </authorList>
    </citation>
    <scope>NUCLEOTIDE SEQUENCE</scope>
    <source>
        <strain evidence="2">R11</strain>
    </source>
</reference>
<protein>
    <submittedName>
        <fullName evidence="2">NADPH-dependent FMN reductase</fullName>
    </submittedName>
</protein>
<dbReference type="InterPro" id="IPR029039">
    <property type="entry name" value="Flavoprotein-like_sf"/>
</dbReference>